<evidence type="ECO:0000313" key="3">
    <source>
        <dbReference type="Proteomes" id="UP001224433"/>
    </source>
</evidence>
<dbReference type="RefSeq" id="WP_306105451.1">
    <property type="nucleotide sequence ID" value="NZ_CP120984.1"/>
</dbReference>
<evidence type="ECO:0000256" key="1">
    <source>
        <dbReference type="SAM" id="MobiDB-lite"/>
    </source>
</evidence>
<gene>
    <name evidence="2" type="ORF">P8A20_38415</name>
</gene>
<sequence length="271" mass="30081">MPKKKRHPRQPVRRTDTTATRQASEPAPDRADADEFYPLRDRYPTVQDAVQAAEAGEDVEWQGDIEGLPMRHRLVLTGGQPVIEQAVLTGWPLDAMIRCAWLQSDTHANTEKAILATLNELHEVLRLLLEEEIRAVRPDYDAAVLTAFAEPTEDGGLPTFGWRARYPVTDELTWADACDTAAWNMSVCFDAFHPAIENVPEVGEQAMAARLRGHGAPLFLCRGCHRPLTDRHPRWTGVWAAPEGGPLCESAGEDTSPDDDEFGHPHQPATP</sequence>
<evidence type="ECO:0000313" key="2">
    <source>
        <dbReference type="EMBL" id="WLQ69387.1"/>
    </source>
</evidence>
<feature type="compositionally biased region" description="Acidic residues" evidence="1">
    <location>
        <begin position="251"/>
        <end position="261"/>
    </location>
</feature>
<proteinExistence type="predicted"/>
<feature type="compositionally biased region" description="Basic and acidic residues" evidence="1">
    <location>
        <begin position="27"/>
        <end position="36"/>
    </location>
</feature>
<feature type="compositionally biased region" description="Basic residues" evidence="1">
    <location>
        <begin position="1"/>
        <end position="12"/>
    </location>
</feature>
<protein>
    <submittedName>
        <fullName evidence="2">Uncharacterized protein</fullName>
    </submittedName>
</protein>
<name>A0ABY9JTT6_9ACTN</name>
<organism evidence="2 3">
    <name type="scientific">Streptomyces glycanivorans</name>
    <dbReference type="NCBI Taxonomy" id="3033808"/>
    <lineage>
        <taxon>Bacteria</taxon>
        <taxon>Bacillati</taxon>
        <taxon>Actinomycetota</taxon>
        <taxon>Actinomycetes</taxon>
        <taxon>Kitasatosporales</taxon>
        <taxon>Streptomycetaceae</taxon>
        <taxon>Streptomyces</taxon>
    </lineage>
</organism>
<dbReference type="Proteomes" id="UP001224433">
    <property type="component" value="Plasmid unnamed1"/>
</dbReference>
<accession>A0ABY9JTT6</accession>
<feature type="region of interest" description="Disordered" evidence="1">
    <location>
        <begin position="243"/>
        <end position="271"/>
    </location>
</feature>
<keyword evidence="2" id="KW-0614">Plasmid</keyword>
<feature type="region of interest" description="Disordered" evidence="1">
    <location>
        <begin position="1"/>
        <end position="36"/>
    </location>
</feature>
<dbReference type="EMBL" id="CP120984">
    <property type="protein sequence ID" value="WLQ69387.1"/>
    <property type="molecule type" value="Genomic_DNA"/>
</dbReference>
<keyword evidence="3" id="KW-1185">Reference proteome</keyword>
<geneLocation type="plasmid" evidence="2 3">
    <name>unnamed1</name>
</geneLocation>
<reference evidence="2 3" key="1">
    <citation type="submission" date="2023-03" db="EMBL/GenBank/DDBJ databases">
        <title>Isolation and description of six Streptomyces strains from soil environments, able to metabolize different microbial glucans.</title>
        <authorList>
            <person name="Widen T."/>
            <person name="Larsbrink J."/>
        </authorList>
    </citation>
    <scope>NUCLEOTIDE SEQUENCE [LARGE SCALE GENOMIC DNA]</scope>
    <source>
        <strain evidence="2 3">Alt3</strain>
        <plasmid evidence="2 3">unnamed1</plasmid>
    </source>
</reference>